<dbReference type="EMBL" id="FMAE01000037">
    <property type="protein sequence ID" value="SCB52679.1"/>
    <property type="molecule type" value="Genomic_DNA"/>
</dbReference>
<protein>
    <submittedName>
        <fullName evidence="1">Uncharacterized protein</fullName>
    </submittedName>
</protein>
<sequence>MPDVEGIPFDAPLYHGSKDRGSTFLRCRAINLKFSVGNEVSHLLPKGLVPSANPAISHCWRRELSLKHSGVMLGVLLRNSS</sequence>
<proteinExistence type="predicted"/>
<dbReference type="Proteomes" id="UP000183174">
    <property type="component" value="Unassembled WGS sequence"/>
</dbReference>
<name>A0A1C3XKE9_9BRAD</name>
<gene>
    <name evidence="1" type="ORF">GA0061099_103714</name>
</gene>
<dbReference type="AlphaFoldDB" id="A0A1C3XKE9"/>
<evidence type="ECO:0000313" key="2">
    <source>
        <dbReference type="Proteomes" id="UP000183174"/>
    </source>
</evidence>
<evidence type="ECO:0000313" key="1">
    <source>
        <dbReference type="EMBL" id="SCB52679.1"/>
    </source>
</evidence>
<organism evidence="1 2">
    <name type="scientific">Bradyrhizobium yuanmingense</name>
    <dbReference type="NCBI Taxonomy" id="108015"/>
    <lineage>
        <taxon>Bacteria</taxon>
        <taxon>Pseudomonadati</taxon>
        <taxon>Pseudomonadota</taxon>
        <taxon>Alphaproteobacteria</taxon>
        <taxon>Hyphomicrobiales</taxon>
        <taxon>Nitrobacteraceae</taxon>
        <taxon>Bradyrhizobium</taxon>
    </lineage>
</organism>
<accession>A0A1C3XKE9</accession>
<reference evidence="1 2" key="1">
    <citation type="submission" date="2016-08" db="EMBL/GenBank/DDBJ databases">
        <authorList>
            <person name="Seilhamer J.J."/>
        </authorList>
    </citation>
    <scope>NUCLEOTIDE SEQUENCE [LARGE SCALE GENOMIC DNA]</scope>
    <source>
        <strain evidence="1 2">CCBAU 10071</strain>
    </source>
</reference>